<sequence>VPRSVRFLGASLVLILATAPVAVAEESNPSLVIAETVADSLIVERSTGMEPLIEAASALAALTLNRVEEARQSLLYFGGFLRSVRARHRVATASLVAVNRLVADQVHSADQLQADYARSLDRLDEKDRVRLEEDARVLRSMSAVVRILASDDWVCPVDGTIKFYDSWHEVRASGKPHQGVDLIG</sequence>
<organism evidence="1">
    <name type="scientific">marine metagenome</name>
    <dbReference type="NCBI Taxonomy" id="408172"/>
    <lineage>
        <taxon>unclassified sequences</taxon>
        <taxon>metagenomes</taxon>
        <taxon>ecological metagenomes</taxon>
    </lineage>
</organism>
<gene>
    <name evidence="1" type="ORF">METZ01_LOCUS151281</name>
</gene>
<proteinExistence type="predicted"/>
<protein>
    <submittedName>
        <fullName evidence="1">Uncharacterized protein</fullName>
    </submittedName>
</protein>
<name>A0A382ABP7_9ZZZZ</name>
<dbReference type="AlphaFoldDB" id="A0A382ABP7"/>
<dbReference type="EMBL" id="UINC01024561">
    <property type="protein sequence ID" value="SVA98427.1"/>
    <property type="molecule type" value="Genomic_DNA"/>
</dbReference>
<feature type="non-terminal residue" evidence="1">
    <location>
        <position position="184"/>
    </location>
</feature>
<reference evidence="1" key="1">
    <citation type="submission" date="2018-05" db="EMBL/GenBank/DDBJ databases">
        <authorList>
            <person name="Lanie J.A."/>
            <person name="Ng W.-L."/>
            <person name="Kazmierczak K.M."/>
            <person name="Andrzejewski T.M."/>
            <person name="Davidsen T.M."/>
            <person name="Wayne K.J."/>
            <person name="Tettelin H."/>
            <person name="Glass J.I."/>
            <person name="Rusch D."/>
            <person name="Podicherti R."/>
            <person name="Tsui H.-C.T."/>
            <person name="Winkler M.E."/>
        </authorList>
    </citation>
    <scope>NUCLEOTIDE SEQUENCE</scope>
</reference>
<evidence type="ECO:0000313" key="1">
    <source>
        <dbReference type="EMBL" id="SVA98427.1"/>
    </source>
</evidence>
<feature type="non-terminal residue" evidence="1">
    <location>
        <position position="1"/>
    </location>
</feature>
<accession>A0A382ABP7</accession>